<reference evidence="1 2" key="1">
    <citation type="submission" date="2023-05" db="EMBL/GenBank/DDBJ databases">
        <title>B98-5 Cell Line De Novo Hybrid Assembly: An Optical Mapping Approach.</title>
        <authorList>
            <person name="Kananen K."/>
            <person name="Auerbach J.A."/>
            <person name="Kautto E."/>
            <person name="Blachly J.S."/>
        </authorList>
    </citation>
    <scope>NUCLEOTIDE SEQUENCE [LARGE SCALE GENOMIC DNA]</scope>
    <source>
        <strain evidence="1">B95-8</strain>
        <tissue evidence="1">Cell line</tissue>
    </source>
</reference>
<protein>
    <submittedName>
        <fullName evidence="1">Uncharacterized protein</fullName>
    </submittedName>
</protein>
<dbReference type="Proteomes" id="UP001266305">
    <property type="component" value="Unassembled WGS sequence"/>
</dbReference>
<feature type="non-terminal residue" evidence="1">
    <location>
        <position position="1"/>
    </location>
</feature>
<proteinExistence type="predicted"/>
<gene>
    <name evidence="1" type="ORF">P7K49_003274</name>
</gene>
<evidence type="ECO:0000313" key="2">
    <source>
        <dbReference type="Proteomes" id="UP001266305"/>
    </source>
</evidence>
<accession>A0ABQ9WJQ9</accession>
<keyword evidence="2" id="KW-1185">Reference proteome</keyword>
<dbReference type="EMBL" id="JASSZA010000001">
    <property type="protein sequence ID" value="KAK2121888.1"/>
    <property type="molecule type" value="Genomic_DNA"/>
</dbReference>
<name>A0ABQ9WJQ9_SAGOE</name>
<comment type="caution">
    <text evidence="1">The sequence shown here is derived from an EMBL/GenBank/DDBJ whole genome shotgun (WGS) entry which is preliminary data.</text>
</comment>
<evidence type="ECO:0000313" key="1">
    <source>
        <dbReference type="EMBL" id="KAK2121888.1"/>
    </source>
</evidence>
<sequence>TGRPCTFISTSPMPSVLPQAHVASQNNGNSVPTASVTPCLTMPRAQEWTKPVAMES</sequence>
<organism evidence="1 2">
    <name type="scientific">Saguinus oedipus</name>
    <name type="common">Cotton-top tamarin</name>
    <name type="synonym">Oedipomidas oedipus</name>
    <dbReference type="NCBI Taxonomy" id="9490"/>
    <lineage>
        <taxon>Eukaryota</taxon>
        <taxon>Metazoa</taxon>
        <taxon>Chordata</taxon>
        <taxon>Craniata</taxon>
        <taxon>Vertebrata</taxon>
        <taxon>Euteleostomi</taxon>
        <taxon>Mammalia</taxon>
        <taxon>Eutheria</taxon>
        <taxon>Euarchontoglires</taxon>
        <taxon>Primates</taxon>
        <taxon>Haplorrhini</taxon>
        <taxon>Platyrrhini</taxon>
        <taxon>Cebidae</taxon>
        <taxon>Callitrichinae</taxon>
        <taxon>Saguinus</taxon>
    </lineage>
</organism>